<dbReference type="RefSeq" id="WP_191827761.1">
    <property type="nucleotide sequence ID" value="NZ_JACYHB010000002.1"/>
</dbReference>
<dbReference type="InterPro" id="IPR036249">
    <property type="entry name" value="Thioredoxin-like_sf"/>
</dbReference>
<dbReference type="PROSITE" id="PS51352">
    <property type="entry name" value="THIOREDOXIN_2"/>
    <property type="match status" value="1"/>
</dbReference>
<gene>
    <name evidence="4" type="ORF">IF651_03870</name>
</gene>
<feature type="compositionally biased region" description="Low complexity" evidence="1">
    <location>
        <begin position="23"/>
        <end position="43"/>
    </location>
</feature>
<feature type="signal peptide" evidence="2">
    <location>
        <begin position="1"/>
        <end position="22"/>
    </location>
</feature>
<name>A0A927G7A3_9MICO</name>
<keyword evidence="5" id="KW-1185">Reference proteome</keyword>
<organism evidence="4 5">
    <name type="scientific">Cellulosimicrobium arenosum</name>
    <dbReference type="NCBI Taxonomy" id="2708133"/>
    <lineage>
        <taxon>Bacteria</taxon>
        <taxon>Bacillati</taxon>
        <taxon>Actinomycetota</taxon>
        <taxon>Actinomycetes</taxon>
        <taxon>Micrococcales</taxon>
        <taxon>Promicromonosporaceae</taxon>
        <taxon>Cellulosimicrobium</taxon>
    </lineage>
</organism>
<evidence type="ECO:0000256" key="1">
    <source>
        <dbReference type="SAM" id="MobiDB-lite"/>
    </source>
</evidence>
<dbReference type="InterPro" id="IPR013766">
    <property type="entry name" value="Thioredoxin_domain"/>
</dbReference>
<feature type="compositionally biased region" description="Acidic residues" evidence="1">
    <location>
        <begin position="45"/>
        <end position="54"/>
    </location>
</feature>
<dbReference type="SUPFAM" id="SSF52833">
    <property type="entry name" value="Thioredoxin-like"/>
    <property type="match status" value="1"/>
</dbReference>
<dbReference type="GO" id="GO:0016209">
    <property type="term" value="F:antioxidant activity"/>
    <property type="evidence" value="ECO:0007669"/>
    <property type="project" value="InterPro"/>
</dbReference>
<reference evidence="4" key="2">
    <citation type="submission" date="2020-09" db="EMBL/GenBank/DDBJ databases">
        <authorList>
            <person name="Yu Y."/>
        </authorList>
    </citation>
    <scope>NUCLEOTIDE SEQUENCE</scope>
    <source>
        <strain evidence="4">KCTC 49039</strain>
    </source>
</reference>
<evidence type="ECO:0000313" key="4">
    <source>
        <dbReference type="EMBL" id="MBD8078197.1"/>
    </source>
</evidence>
<dbReference type="AlphaFoldDB" id="A0A927G7A3"/>
<dbReference type="PROSITE" id="PS51257">
    <property type="entry name" value="PROKAR_LIPOPROTEIN"/>
    <property type="match status" value="1"/>
</dbReference>
<feature type="region of interest" description="Disordered" evidence="1">
    <location>
        <begin position="23"/>
        <end position="72"/>
    </location>
</feature>
<evidence type="ECO:0000256" key="2">
    <source>
        <dbReference type="SAM" id="SignalP"/>
    </source>
</evidence>
<dbReference type="GO" id="GO:0016491">
    <property type="term" value="F:oxidoreductase activity"/>
    <property type="evidence" value="ECO:0007669"/>
    <property type="project" value="InterPro"/>
</dbReference>
<dbReference type="Gene3D" id="3.40.30.10">
    <property type="entry name" value="Glutaredoxin"/>
    <property type="match status" value="1"/>
</dbReference>
<feature type="domain" description="Thioredoxin" evidence="3">
    <location>
        <begin position="63"/>
        <end position="203"/>
    </location>
</feature>
<comment type="caution">
    <text evidence="4">The sequence shown here is derived from an EMBL/GenBank/DDBJ whole genome shotgun (WGS) entry which is preliminary data.</text>
</comment>
<feature type="compositionally biased region" description="Low complexity" evidence="1">
    <location>
        <begin position="55"/>
        <end position="67"/>
    </location>
</feature>
<feature type="chain" id="PRO_5037414941" evidence="2">
    <location>
        <begin position="23"/>
        <end position="204"/>
    </location>
</feature>
<dbReference type="Pfam" id="PF00578">
    <property type="entry name" value="AhpC-TSA"/>
    <property type="match status" value="1"/>
</dbReference>
<evidence type="ECO:0000313" key="5">
    <source>
        <dbReference type="Proteomes" id="UP000610846"/>
    </source>
</evidence>
<protein>
    <submittedName>
        <fullName evidence="4">Redoxin domain-containing protein</fullName>
    </submittedName>
</protein>
<dbReference type="EMBL" id="JACYHB010000002">
    <property type="protein sequence ID" value="MBD8078197.1"/>
    <property type="molecule type" value="Genomic_DNA"/>
</dbReference>
<dbReference type="Proteomes" id="UP000610846">
    <property type="component" value="Unassembled WGS sequence"/>
</dbReference>
<proteinExistence type="predicted"/>
<dbReference type="PANTHER" id="PTHR42852:SF17">
    <property type="entry name" value="THIOREDOXIN-LIKE PROTEIN HI_1115"/>
    <property type="match status" value="1"/>
</dbReference>
<dbReference type="InterPro" id="IPR050553">
    <property type="entry name" value="Thioredoxin_ResA/DsbE_sf"/>
</dbReference>
<sequence length="204" mass="21046">MSRTARLAAAVVLLAGTLGACATSGTSDTGDGAGDAATDTSATPEESDPEDAATDDTTAQDDAQPADVDPDLLQVSGTTLDGEQLDLASLAGEPVVLWFWAPWCTVCRGEAPDVAEIADDLDGEVTFVGVPGLGEPDAMQEFVDTTGTEGFTHLVDDDGTVWNHFGVVSQPSYVFVSPDGTWEGVQGAMGYDQLSDEANRLAEG</sequence>
<reference evidence="4" key="1">
    <citation type="journal article" date="2018" name="Curr. Microbiol.">
        <title>Cellulosimicrobium arenosum sp. nov., Isolated from Marine Sediment Sand.</title>
        <authorList>
            <person name="Oh M."/>
            <person name="Kim J.H."/>
            <person name="Yoon J.H."/>
            <person name="Schumann P."/>
            <person name="Kim W."/>
        </authorList>
    </citation>
    <scope>NUCLEOTIDE SEQUENCE</scope>
    <source>
        <strain evidence="4">KCTC 49039</strain>
    </source>
</reference>
<keyword evidence="2" id="KW-0732">Signal</keyword>
<accession>A0A927G7A3</accession>
<dbReference type="PANTHER" id="PTHR42852">
    <property type="entry name" value="THIOL:DISULFIDE INTERCHANGE PROTEIN DSBE"/>
    <property type="match status" value="1"/>
</dbReference>
<evidence type="ECO:0000259" key="3">
    <source>
        <dbReference type="PROSITE" id="PS51352"/>
    </source>
</evidence>
<dbReference type="InterPro" id="IPR000866">
    <property type="entry name" value="AhpC/TSA"/>
</dbReference>